<evidence type="ECO:0000256" key="7">
    <source>
        <dbReference type="ARBA" id="ARBA00022833"/>
    </source>
</evidence>
<feature type="transmembrane region" description="Helical" evidence="11">
    <location>
        <begin position="142"/>
        <end position="161"/>
    </location>
</feature>
<evidence type="ECO:0000256" key="11">
    <source>
        <dbReference type="HAMAP-Rule" id="MF_00188"/>
    </source>
</evidence>
<keyword evidence="9 11" id="KW-0482">Metalloprotease</keyword>
<dbReference type="PANTHER" id="PTHR43221">
    <property type="entry name" value="PROTEASE HTPX"/>
    <property type="match status" value="1"/>
</dbReference>
<comment type="cofactor">
    <cofactor evidence="11">
        <name>Zn(2+)</name>
        <dbReference type="ChEBI" id="CHEBI:29105"/>
    </cofactor>
    <text evidence="11">Binds 1 zinc ion per subunit.</text>
</comment>
<dbReference type="NCBIfam" id="NF002826">
    <property type="entry name" value="PRK03001.1"/>
    <property type="match status" value="1"/>
</dbReference>
<keyword evidence="6 11" id="KW-0378">Hydrolase</keyword>
<evidence type="ECO:0000313" key="14">
    <source>
        <dbReference type="Proteomes" id="UP000000391"/>
    </source>
</evidence>
<evidence type="ECO:0000256" key="5">
    <source>
        <dbReference type="ARBA" id="ARBA00022723"/>
    </source>
</evidence>
<accession>D7E8X3</accession>
<dbReference type="Gene3D" id="3.30.2010.10">
    <property type="entry name" value="Metalloproteases ('zincins'), catalytic domain"/>
    <property type="match status" value="1"/>
</dbReference>
<sequence precursor="true">MRKETFKTTLLLASLTGLLIVIGGAIGGRGGLIFAFFIAVIMNFASYWYSDKIVLKMYRAKEVNESEYPQLYSIVRNLATKANLPMPKVYVVETSMPNAFATGRNPENSAVAATTGIMNLLTPEELEGVFAHEMAHVKHRDTLVSTIAATIAGAITMLAYMAQWAAIFGGLGRDDEGGNNIIGYLALAILAPIAATIIQLAISRSREFAADAEGAKITNKPWALANALSKLEQGAANYKPRKDEVKASENTAHMFIVNPLKGKTLASLFRTHPVTEERIKRLKSMY</sequence>
<dbReference type="EC" id="3.4.24.-" evidence="11"/>
<dbReference type="HAMAP" id="MF_00188">
    <property type="entry name" value="Pept_M48_protease_HtpX"/>
    <property type="match status" value="1"/>
</dbReference>
<evidence type="ECO:0000256" key="10">
    <source>
        <dbReference type="ARBA" id="ARBA00023136"/>
    </source>
</evidence>
<feature type="domain" description="Peptidase M48" evidence="12">
    <location>
        <begin position="68"/>
        <end position="285"/>
    </location>
</feature>
<protein>
    <recommendedName>
        <fullName evidence="11">Protease HtpX homolog</fullName>
        <ecNumber evidence="11">3.4.24.-</ecNumber>
    </recommendedName>
</protein>
<dbReference type="KEGG" id="mev:Metev_0897"/>
<dbReference type="GO" id="GO:0008270">
    <property type="term" value="F:zinc ion binding"/>
    <property type="evidence" value="ECO:0007669"/>
    <property type="project" value="UniProtKB-UniRule"/>
</dbReference>
<keyword evidence="3 11" id="KW-0645">Protease</keyword>
<evidence type="ECO:0000256" key="2">
    <source>
        <dbReference type="ARBA" id="ARBA00022475"/>
    </source>
</evidence>
<feature type="transmembrane region" description="Helical" evidence="11">
    <location>
        <begin position="181"/>
        <end position="202"/>
    </location>
</feature>
<dbReference type="Proteomes" id="UP000000391">
    <property type="component" value="Chromosome"/>
</dbReference>
<dbReference type="EMBL" id="CP002069">
    <property type="protein sequence ID" value="ADI73794.1"/>
    <property type="molecule type" value="Genomic_DNA"/>
</dbReference>
<feature type="binding site" evidence="11">
    <location>
        <position position="207"/>
    </location>
    <ligand>
        <name>Zn(2+)</name>
        <dbReference type="ChEBI" id="CHEBI:29105"/>
        <note>catalytic</note>
    </ligand>
</feature>
<dbReference type="GO" id="GO:0005886">
    <property type="term" value="C:plasma membrane"/>
    <property type="evidence" value="ECO:0007669"/>
    <property type="project" value="UniProtKB-SubCell"/>
</dbReference>
<keyword evidence="5 11" id="KW-0479">Metal-binding</keyword>
<evidence type="ECO:0000313" key="13">
    <source>
        <dbReference type="EMBL" id="ADI73794.1"/>
    </source>
</evidence>
<evidence type="ECO:0000256" key="9">
    <source>
        <dbReference type="ARBA" id="ARBA00023049"/>
    </source>
</evidence>
<comment type="subcellular location">
    <subcellularLocation>
        <location evidence="11">Cell membrane</location>
        <topology evidence="11">Multi-pass membrane protein</topology>
    </subcellularLocation>
</comment>
<keyword evidence="14" id="KW-1185">Reference proteome</keyword>
<organism evidence="13 14">
    <name type="scientific">Methanohalobium evestigatum (strain ATCC BAA-1072 / DSM 3721 / NBRC 107634 / OCM 161 / Z-7303)</name>
    <dbReference type="NCBI Taxonomy" id="644295"/>
    <lineage>
        <taxon>Archaea</taxon>
        <taxon>Methanobacteriati</taxon>
        <taxon>Methanobacteriota</taxon>
        <taxon>Stenosarchaea group</taxon>
        <taxon>Methanomicrobia</taxon>
        <taxon>Methanosarcinales</taxon>
        <taxon>Methanosarcinaceae</taxon>
        <taxon>Methanohalobium</taxon>
    </lineage>
</organism>
<keyword evidence="7 11" id="KW-0862">Zinc</keyword>
<dbReference type="GO" id="GO:0006508">
    <property type="term" value="P:proteolysis"/>
    <property type="evidence" value="ECO:0007669"/>
    <property type="project" value="UniProtKB-KW"/>
</dbReference>
<feature type="active site" evidence="11">
    <location>
        <position position="133"/>
    </location>
</feature>
<comment type="similarity">
    <text evidence="1 11">Belongs to the peptidase M48B family.</text>
</comment>
<name>D7E8X3_METEZ</name>
<feature type="transmembrane region" description="Helical" evidence="11">
    <location>
        <begin position="33"/>
        <end position="50"/>
    </location>
</feature>
<reference evidence="13 14" key="1">
    <citation type="submission" date="2010-06" db="EMBL/GenBank/DDBJ databases">
        <title>Complete sequence chromosome of Methanohalobium evestigatum Z-7303.</title>
        <authorList>
            <consortium name="US DOE Joint Genome Institute"/>
            <person name="Lucas S."/>
            <person name="Copeland A."/>
            <person name="Lapidus A."/>
            <person name="Cheng J.-F."/>
            <person name="Bruce D."/>
            <person name="Goodwin L."/>
            <person name="Pitluck S."/>
            <person name="Saunders E."/>
            <person name="Detter J.C."/>
            <person name="Han C."/>
            <person name="Tapia R."/>
            <person name="Land M."/>
            <person name="Hauser L."/>
            <person name="Kyrpides N."/>
            <person name="Mikhailova N."/>
            <person name="Sieprawska-Lupa M."/>
            <person name="Whitman W.B."/>
            <person name="Anderson I."/>
            <person name="Woyke T."/>
        </authorList>
    </citation>
    <scope>NUCLEOTIDE SEQUENCE [LARGE SCALE GENOMIC DNA]</scope>
    <source>
        <strain evidence="14">ATCC BAA-1072 / DSM 3721 / NBRC 107634 / OCM 161 / Z-7303</strain>
    </source>
</reference>
<proteinExistence type="inferred from homology"/>
<evidence type="ECO:0000256" key="1">
    <source>
        <dbReference type="ARBA" id="ARBA00009779"/>
    </source>
</evidence>
<dbReference type="CDD" id="cd07336">
    <property type="entry name" value="M48B_HtpX_like"/>
    <property type="match status" value="1"/>
</dbReference>
<dbReference type="GO" id="GO:0004222">
    <property type="term" value="F:metalloendopeptidase activity"/>
    <property type="evidence" value="ECO:0007669"/>
    <property type="project" value="UniProtKB-UniRule"/>
</dbReference>
<keyword evidence="10 11" id="KW-0472">Membrane</keyword>
<dbReference type="InterPro" id="IPR022919">
    <property type="entry name" value="Pept_M48_protease_HtpX"/>
</dbReference>
<dbReference type="STRING" id="644295.Metev_0897"/>
<keyword evidence="8 11" id="KW-1133">Transmembrane helix</keyword>
<keyword evidence="4 11" id="KW-0812">Transmembrane</keyword>
<evidence type="ECO:0000256" key="3">
    <source>
        <dbReference type="ARBA" id="ARBA00022670"/>
    </source>
</evidence>
<dbReference type="AlphaFoldDB" id="D7E8X3"/>
<evidence type="ECO:0000259" key="12">
    <source>
        <dbReference type="Pfam" id="PF01435"/>
    </source>
</evidence>
<dbReference type="InterPro" id="IPR050083">
    <property type="entry name" value="HtpX_protease"/>
</dbReference>
<dbReference type="Pfam" id="PF01435">
    <property type="entry name" value="Peptidase_M48"/>
    <property type="match status" value="1"/>
</dbReference>
<dbReference type="InterPro" id="IPR001915">
    <property type="entry name" value="Peptidase_M48"/>
</dbReference>
<feature type="binding site" evidence="11">
    <location>
        <position position="136"/>
    </location>
    <ligand>
        <name>Zn(2+)</name>
        <dbReference type="ChEBI" id="CHEBI:29105"/>
        <note>catalytic</note>
    </ligand>
</feature>
<dbReference type="HOGENOM" id="CLU_042266_3_0_2"/>
<evidence type="ECO:0000256" key="4">
    <source>
        <dbReference type="ARBA" id="ARBA00022692"/>
    </source>
</evidence>
<evidence type="ECO:0000256" key="8">
    <source>
        <dbReference type="ARBA" id="ARBA00022989"/>
    </source>
</evidence>
<feature type="binding site" evidence="11">
    <location>
        <position position="132"/>
    </location>
    <ligand>
        <name>Zn(2+)</name>
        <dbReference type="ChEBI" id="CHEBI:29105"/>
        <note>catalytic</note>
    </ligand>
</feature>
<gene>
    <name evidence="11" type="primary">htpX</name>
    <name evidence="13" type="ordered locus">Metev_0897</name>
</gene>
<dbReference type="GeneID" id="9346526"/>
<evidence type="ECO:0000256" key="6">
    <source>
        <dbReference type="ARBA" id="ARBA00022801"/>
    </source>
</evidence>
<keyword evidence="2 11" id="KW-1003">Cell membrane</keyword>
<dbReference type="RefSeq" id="WP_013194362.1">
    <property type="nucleotide sequence ID" value="NC_014253.1"/>
</dbReference>
<dbReference type="OrthoDB" id="28389at2157"/>
<dbReference type="PANTHER" id="PTHR43221:SF2">
    <property type="entry name" value="PROTEASE HTPX HOMOLOG"/>
    <property type="match status" value="1"/>
</dbReference>